<evidence type="ECO:0000313" key="2">
    <source>
        <dbReference type="EMBL" id="PPU82775.1"/>
    </source>
</evidence>
<feature type="transmembrane region" description="Helical" evidence="1">
    <location>
        <begin position="68"/>
        <end position="89"/>
    </location>
</feature>
<dbReference type="GeneID" id="93880500"/>
<evidence type="ECO:0000256" key="1">
    <source>
        <dbReference type="SAM" id="Phobius"/>
    </source>
</evidence>
<dbReference type="AlphaFoldDB" id="A0A2P5Z4H2"/>
<dbReference type="OrthoDB" id="5975450at2"/>
<keyword evidence="1" id="KW-1133">Transmembrane helix</keyword>
<sequence>MPPSSTPARSSHWLWPLLLAMGCFTALIAWLLVALSLGRQAGWMAVVVALEIAWMLRLGGLPRGPLRIAVAMVATVLVIVAANWGIAAAQMGAGLGLNVWDSSLKMGAHYAWTLTLLANSPGDLLWLGIGVAAAYFSAR</sequence>
<protein>
    <submittedName>
        <fullName evidence="2">Uncharacterized protein</fullName>
    </submittedName>
</protein>
<evidence type="ECO:0000313" key="3">
    <source>
        <dbReference type="Proteomes" id="UP000247346"/>
    </source>
</evidence>
<feature type="transmembrane region" description="Helical" evidence="1">
    <location>
        <begin position="109"/>
        <end position="136"/>
    </location>
</feature>
<organism evidence="2 3">
    <name type="scientific">Xanthomonas sacchari</name>
    <dbReference type="NCBI Taxonomy" id="56458"/>
    <lineage>
        <taxon>Bacteria</taxon>
        <taxon>Pseudomonadati</taxon>
        <taxon>Pseudomonadota</taxon>
        <taxon>Gammaproteobacteria</taxon>
        <taxon>Lysobacterales</taxon>
        <taxon>Lysobacteraceae</taxon>
        <taxon>Xanthomonas</taxon>
    </lineage>
</organism>
<feature type="transmembrane region" description="Helical" evidence="1">
    <location>
        <begin position="12"/>
        <end position="34"/>
    </location>
</feature>
<keyword evidence="1" id="KW-0472">Membrane</keyword>
<gene>
    <name evidence="2" type="ORF">XsacCFBP4641_08915</name>
</gene>
<comment type="caution">
    <text evidence="2">The sequence shown here is derived from an EMBL/GenBank/DDBJ whole genome shotgun (WGS) entry which is preliminary data.</text>
</comment>
<dbReference type="Proteomes" id="UP000247346">
    <property type="component" value="Unassembled WGS sequence"/>
</dbReference>
<proteinExistence type="predicted"/>
<dbReference type="RefSeq" id="WP_010341240.1">
    <property type="nucleotide sequence ID" value="NZ_CP132343.1"/>
</dbReference>
<keyword evidence="1" id="KW-0812">Transmembrane</keyword>
<feature type="transmembrane region" description="Helical" evidence="1">
    <location>
        <begin position="40"/>
        <end position="56"/>
    </location>
</feature>
<reference evidence="2 3" key="1">
    <citation type="submission" date="2016-08" db="EMBL/GenBank/DDBJ databases">
        <authorList>
            <person name="Seilhamer J.J."/>
        </authorList>
    </citation>
    <scope>NUCLEOTIDE SEQUENCE [LARGE SCALE GENOMIC DNA]</scope>
    <source>
        <strain evidence="2 3">CFBP4641</strain>
    </source>
</reference>
<name>A0A2P5Z4H2_9XANT</name>
<dbReference type="EMBL" id="MDEK01000007">
    <property type="protein sequence ID" value="PPU82775.1"/>
    <property type="molecule type" value="Genomic_DNA"/>
</dbReference>
<accession>A0A2P5Z4H2</accession>